<comment type="caution">
    <text evidence="2">The sequence shown here is derived from an EMBL/GenBank/DDBJ whole genome shotgun (WGS) entry which is preliminary data.</text>
</comment>
<evidence type="ECO:0000313" key="2">
    <source>
        <dbReference type="EMBL" id="KAG0645597.1"/>
    </source>
</evidence>
<dbReference type="EMBL" id="VNKQ01000018">
    <property type="protein sequence ID" value="KAG0645597.1"/>
    <property type="molecule type" value="Genomic_DNA"/>
</dbReference>
<dbReference type="InterPro" id="IPR010730">
    <property type="entry name" value="HET"/>
</dbReference>
<dbReference type="PANTHER" id="PTHR33112:SF10">
    <property type="entry name" value="TOL"/>
    <property type="match status" value="1"/>
</dbReference>
<proteinExistence type="predicted"/>
<dbReference type="PANTHER" id="PTHR33112">
    <property type="entry name" value="DOMAIN PROTEIN, PUTATIVE-RELATED"/>
    <property type="match status" value="1"/>
</dbReference>
<name>A0A9P6SQT8_9HELO</name>
<keyword evidence="3" id="KW-1185">Reference proteome</keyword>
<protein>
    <recommendedName>
        <fullName evidence="1">Heterokaryon incompatibility domain-containing protein</fullName>
    </recommendedName>
</protein>
<dbReference type="Pfam" id="PF06985">
    <property type="entry name" value="HET"/>
    <property type="match status" value="1"/>
</dbReference>
<accession>A0A9P6SQT8</accession>
<organism evidence="2 3">
    <name type="scientific">Hyphodiscus hymeniophilus</name>
    <dbReference type="NCBI Taxonomy" id="353542"/>
    <lineage>
        <taxon>Eukaryota</taxon>
        <taxon>Fungi</taxon>
        <taxon>Dikarya</taxon>
        <taxon>Ascomycota</taxon>
        <taxon>Pezizomycotina</taxon>
        <taxon>Leotiomycetes</taxon>
        <taxon>Helotiales</taxon>
        <taxon>Hyphodiscaceae</taxon>
        <taxon>Hyphodiscus</taxon>
    </lineage>
</organism>
<dbReference type="Proteomes" id="UP000785200">
    <property type="component" value="Unassembled WGS sequence"/>
</dbReference>
<reference evidence="2" key="1">
    <citation type="submission" date="2019-07" db="EMBL/GenBank/DDBJ databases">
        <title>Hyphodiscus hymeniophilus genome sequencing and assembly.</title>
        <authorList>
            <person name="Kramer G."/>
            <person name="Nodwell J."/>
        </authorList>
    </citation>
    <scope>NUCLEOTIDE SEQUENCE</scope>
    <source>
        <strain evidence="2">ATCC 34498</strain>
    </source>
</reference>
<feature type="domain" description="Heterokaryon incompatibility" evidence="1">
    <location>
        <begin position="75"/>
        <end position="223"/>
    </location>
</feature>
<sequence length="548" mass="61258">MDSLISSPLYWEDHNIRNRLLALAKVWLQECIETHERCSSIQSSKLPTRLLELGAPSAGEIRLVESCCLTSDATYMTLSHCWGKSNFLRLTAETQPDLRGGISTTILPRTFQDAIETAKYLGAKYLWIDSLCIIQDSKEDWLRESQVMGDVYRNSTCNIAATGSKDGHGGLFFGRSSKLVEPCVVESHWDDAPNGRWHIHQRMLEEQTLLHGPLLNRGWVVQERVLAPRVVHFASRQLYWECHQHDCCETYPRGIPSVITQTRDGLTSLKNSNPALSSDEFKGQTGTMLEEKAAIAWGKIISTFSNCKLTQEGDKLVAVSGLAKATMKIFNSDYLAGLWRNELPVSLLWQVKGARQSDGQPSQRPLVFRAPSWSWASVEGQIEIIGPYCLKYPTPVRVLEAFAEPLGDDPTGQVKNGSIKLLGPLMTLSTRGTETQAISAHSVTQDVYLNGKWGKADSFCLDVEQAYQTLHYLPLIPFGQELDFTTADCYLGLLLEPTHSKKGQFRRCGTLQVSASSHGLHGWKSIINETWHESEENRGDGKYVLTIV</sequence>
<evidence type="ECO:0000313" key="3">
    <source>
        <dbReference type="Proteomes" id="UP000785200"/>
    </source>
</evidence>
<gene>
    <name evidence="2" type="ORF">D0Z07_8631</name>
</gene>
<evidence type="ECO:0000259" key="1">
    <source>
        <dbReference type="Pfam" id="PF06985"/>
    </source>
</evidence>
<dbReference type="AlphaFoldDB" id="A0A9P6SQT8"/>
<dbReference type="OrthoDB" id="5362512at2759"/>